<comment type="caution">
    <text evidence="2">The sequence shown here is derived from an EMBL/GenBank/DDBJ whole genome shotgun (WGS) entry which is preliminary data.</text>
</comment>
<feature type="coiled-coil region" evidence="1">
    <location>
        <begin position="178"/>
        <end position="265"/>
    </location>
</feature>
<name>A0A7I8V6G2_9ANNE</name>
<dbReference type="EMBL" id="CAJFCJ010000001">
    <property type="protein sequence ID" value="CAD5111120.1"/>
    <property type="molecule type" value="Genomic_DNA"/>
</dbReference>
<evidence type="ECO:0000256" key="1">
    <source>
        <dbReference type="SAM" id="Coils"/>
    </source>
</evidence>
<keyword evidence="3" id="KW-1185">Reference proteome</keyword>
<gene>
    <name evidence="2" type="ORF">DGYR_LOCUS452</name>
</gene>
<protein>
    <submittedName>
        <fullName evidence="2">DgyrCDS460</fullName>
    </submittedName>
</protein>
<dbReference type="AlphaFoldDB" id="A0A7I8V6G2"/>
<reference evidence="2 3" key="1">
    <citation type="submission" date="2020-08" db="EMBL/GenBank/DDBJ databases">
        <authorList>
            <person name="Hejnol A."/>
        </authorList>
    </citation>
    <scope>NUCLEOTIDE SEQUENCE [LARGE SCALE GENOMIC DNA]</scope>
</reference>
<accession>A0A7I8V6G2</accession>
<sequence length="276" mass="32610">MATFNQEYDGTCSSGSPFEICELKSINDEKENKPICERKMNFTDLSNINNKKTSAIPNQKTETFTDQDQLRSYFEKLKDRIDKLQQNESKHSRQISTSITSINEISFLNEQIRRQKNEYKNLKVQNILSESKVRELAKEAEEIKREMKEHHIEEPCLLKKVNESNKNSIDLTEEYLTLKKKTNEMERELERERSIREKKDLYIYELTGINIGLEKKLSKLRREITVFKERNNGLSHELDISRKSNDDLSEENKILQEMIKSYERERSKGETIGDQS</sequence>
<feature type="coiled-coil region" evidence="1">
    <location>
        <begin position="67"/>
        <end position="153"/>
    </location>
</feature>
<keyword evidence="1" id="KW-0175">Coiled coil</keyword>
<evidence type="ECO:0000313" key="2">
    <source>
        <dbReference type="EMBL" id="CAD5111120.1"/>
    </source>
</evidence>
<organism evidence="2 3">
    <name type="scientific">Dimorphilus gyrociliatus</name>
    <dbReference type="NCBI Taxonomy" id="2664684"/>
    <lineage>
        <taxon>Eukaryota</taxon>
        <taxon>Metazoa</taxon>
        <taxon>Spiralia</taxon>
        <taxon>Lophotrochozoa</taxon>
        <taxon>Annelida</taxon>
        <taxon>Polychaeta</taxon>
        <taxon>Polychaeta incertae sedis</taxon>
        <taxon>Dinophilidae</taxon>
        <taxon>Dimorphilus</taxon>
    </lineage>
</organism>
<evidence type="ECO:0000313" key="3">
    <source>
        <dbReference type="Proteomes" id="UP000549394"/>
    </source>
</evidence>
<dbReference type="Proteomes" id="UP000549394">
    <property type="component" value="Unassembled WGS sequence"/>
</dbReference>
<proteinExistence type="predicted"/>